<protein>
    <recommendedName>
        <fullName evidence="4">DUF3902 family protein</fullName>
    </recommendedName>
</protein>
<proteinExistence type="predicted"/>
<dbReference type="Proteomes" id="UP000194551">
    <property type="component" value="Unassembled WGS sequence"/>
</dbReference>
<evidence type="ECO:0000256" key="1">
    <source>
        <dbReference type="SAM" id="Phobius"/>
    </source>
</evidence>
<evidence type="ECO:0000313" key="2">
    <source>
        <dbReference type="EMBL" id="OTZ98092.1"/>
    </source>
</evidence>
<feature type="transmembrane region" description="Helical" evidence="1">
    <location>
        <begin position="97"/>
        <end position="121"/>
    </location>
</feature>
<gene>
    <name evidence="2" type="ORF">BK774_25250</name>
</gene>
<keyword evidence="1" id="KW-0812">Transmembrane</keyword>
<comment type="caution">
    <text evidence="2">The sequence shown here is derived from an EMBL/GenBank/DDBJ whole genome shotgun (WGS) entry which is preliminary data.</text>
</comment>
<dbReference type="RefSeq" id="WP_053513997.1">
    <property type="nucleotide sequence ID" value="NZ_CAKJXA010000093.1"/>
</dbReference>
<dbReference type="InterPro" id="IPR025001">
    <property type="entry name" value="DUF3902"/>
</dbReference>
<keyword evidence="1" id="KW-0472">Membrane</keyword>
<keyword evidence="1" id="KW-1133">Transmembrane helix</keyword>
<name>A0A9X6K9F3_BACTU</name>
<sequence length="157" mass="18074">MKPLLKNIVISFFFAVLGLIEAAVNLNGDWILDWVGVLMAYISLFPLIHLFCKSAYDSNFFKLLTKVTVISFNFAVFGIVAGIVYELLGKWSFYVMMLYWLVVLLLYLTTIIPLFILTLLSRNNIYYTPLYRFIICLNILLTLGPVILSIFLTIRIL</sequence>
<dbReference type="Pfam" id="PF13042">
    <property type="entry name" value="DUF3902"/>
    <property type="match status" value="1"/>
</dbReference>
<feature type="transmembrane region" description="Helical" evidence="1">
    <location>
        <begin position="63"/>
        <end position="85"/>
    </location>
</feature>
<evidence type="ECO:0008006" key="4">
    <source>
        <dbReference type="Google" id="ProtNLM"/>
    </source>
</evidence>
<evidence type="ECO:0000313" key="3">
    <source>
        <dbReference type="Proteomes" id="UP000194551"/>
    </source>
</evidence>
<accession>A0A9X6K9F3</accession>
<organism evidence="2 3">
    <name type="scientific">Bacillus thuringiensis</name>
    <dbReference type="NCBI Taxonomy" id="1428"/>
    <lineage>
        <taxon>Bacteria</taxon>
        <taxon>Bacillati</taxon>
        <taxon>Bacillota</taxon>
        <taxon>Bacilli</taxon>
        <taxon>Bacillales</taxon>
        <taxon>Bacillaceae</taxon>
        <taxon>Bacillus</taxon>
        <taxon>Bacillus cereus group</taxon>
    </lineage>
</organism>
<feature type="transmembrane region" description="Helical" evidence="1">
    <location>
        <begin position="133"/>
        <end position="154"/>
    </location>
</feature>
<feature type="transmembrane region" description="Helical" evidence="1">
    <location>
        <begin position="32"/>
        <end position="51"/>
    </location>
</feature>
<dbReference type="AlphaFoldDB" id="A0A9X6K9F3"/>
<reference evidence="2 3" key="1">
    <citation type="submission" date="2016-10" db="EMBL/GenBank/DDBJ databases">
        <title>Comparative genomics of Bacillus thuringiensis reveals a path to pathogens against multiple invertebrate hosts.</title>
        <authorList>
            <person name="Zheng J."/>
            <person name="Gao Q."/>
            <person name="Liu H."/>
            <person name="Peng D."/>
            <person name="Ruan L."/>
            <person name="Sun M."/>
        </authorList>
    </citation>
    <scope>NUCLEOTIDE SEQUENCE [LARGE SCALE GENOMIC DNA]</scope>
    <source>
        <strain evidence="2">HD5</strain>
    </source>
</reference>
<dbReference type="EMBL" id="NFEM01000114">
    <property type="protein sequence ID" value="OTZ98092.1"/>
    <property type="molecule type" value="Genomic_DNA"/>
</dbReference>